<dbReference type="AlphaFoldDB" id="A0A838XNF7"/>
<gene>
    <name evidence="1" type="ORF">H1W37_00720</name>
</gene>
<evidence type="ECO:0000313" key="1">
    <source>
        <dbReference type="EMBL" id="MBA4610156.1"/>
    </source>
</evidence>
<keyword evidence="2" id="KW-1185">Reference proteome</keyword>
<name>A0A838XNF7_9HYPH</name>
<evidence type="ECO:0000313" key="2">
    <source>
        <dbReference type="Proteomes" id="UP000559404"/>
    </source>
</evidence>
<proteinExistence type="predicted"/>
<dbReference type="EMBL" id="JACEON010000001">
    <property type="protein sequence ID" value="MBA4610156.1"/>
    <property type="molecule type" value="Genomic_DNA"/>
</dbReference>
<reference evidence="1 2" key="2">
    <citation type="submission" date="2020-08" db="EMBL/GenBank/DDBJ databases">
        <title>Stappia taiwanensis sp. nov., isolated from a coastal thermal spring.</title>
        <authorList>
            <person name="Kampfer P."/>
        </authorList>
    </citation>
    <scope>NUCLEOTIDE SEQUENCE [LARGE SCALE GENOMIC DNA]</scope>
    <source>
        <strain evidence="1 2">DSM 23284</strain>
    </source>
</reference>
<dbReference type="Proteomes" id="UP000559404">
    <property type="component" value="Unassembled WGS sequence"/>
</dbReference>
<protein>
    <submittedName>
        <fullName evidence="1">Uncharacterized protein</fullName>
    </submittedName>
</protein>
<dbReference type="RefSeq" id="WP_181758347.1">
    <property type="nucleotide sequence ID" value="NZ_BMCR01000001.1"/>
</dbReference>
<sequence length="54" mass="5518">MKAFLSAVVVMAAIGIGAWAVLNKGFDYSSSAVYTTETPGAVRLSPGDGTRPAD</sequence>
<comment type="caution">
    <text evidence="1">The sequence shown here is derived from an EMBL/GenBank/DDBJ whole genome shotgun (WGS) entry which is preliminary data.</text>
</comment>
<accession>A0A838XNF7</accession>
<organism evidence="1 2">
    <name type="scientific">Stappia taiwanensis</name>
    <dbReference type="NCBI Taxonomy" id="992267"/>
    <lineage>
        <taxon>Bacteria</taxon>
        <taxon>Pseudomonadati</taxon>
        <taxon>Pseudomonadota</taxon>
        <taxon>Alphaproteobacteria</taxon>
        <taxon>Hyphomicrobiales</taxon>
        <taxon>Stappiaceae</taxon>
        <taxon>Stappia</taxon>
    </lineage>
</organism>
<reference evidence="1 2" key="1">
    <citation type="submission" date="2020-07" db="EMBL/GenBank/DDBJ databases">
        <authorList>
            <person name="Li M."/>
        </authorList>
    </citation>
    <scope>NUCLEOTIDE SEQUENCE [LARGE SCALE GENOMIC DNA]</scope>
    <source>
        <strain evidence="1 2">DSM 23284</strain>
    </source>
</reference>